<protein>
    <submittedName>
        <fullName evidence="1">Uncharacterized protein</fullName>
    </submittedName>
</protein>
<dbReference type="EMBL" id="LGRX02030188">
    <property type="protein sequence ID" value="KAK3246013.1"/>
    <property type="molecule type" value="Genomic_DNA"/>
</dbReference>
<accession>A0AAE0C071</accession>
<evidence type="ECO:0000313" key="1">
    <source>
        <dbReference type="EMBL" id="KAK3246013.1"/>
    </source>
</evidence>
<keyword evidence="2" id="KW-1185">Reference proteome</keyword>
<evidence type="ECO:0000313" key="2">
    <source>
        <dbReference type="Proteomes" id="UP001190700"/>
    </source>
</evidence>
<gene>
    <name evidence="1" type="ORF">CYMTET_44439</name>
</gene>
<name>A0AAE0C071_9CHLO</name>
<reference evidence="1 2" key="1">
    <citation type="journal article" date="2015" name="Genome Biol. Evol.">
        <title>Comparative Genomics of a Bacterivorous Green Alga Reveals Evolutionary Causalities and Consequences of Phago-Mixotrophic Mode of Nutrition.</title>
        <authorList>
            <person name="Burns J.A."/>
            <person name="Paasch A."/>
            <person name="Narechania A."/>
            <person name="Kim E."/>
        </authorList>
    </citation>
    <scope>NUCLEOTIDE SEQUENCE [LARGE SCALE GENOMIC DNA]</scope>
    <source>
        <strain evidence="1 2">PLY_AMNH</strain>
    </source>
</reference>
<dbReference type="AlphaFoldDB" id="A0AAE0C071"/>
<sequence length="173" mass="19259">MWGKYLLRASAAAWERGVLGISAWNAQPKRSRALSKSGRVVARGAALYVIKLMHAQVRLGEFSGSDSDNELKEMLHDIINVQNYQINLMNGYLGDTTGTICDEATGEAVTARKLQSAHYFKDGAALSSTTGGYDSGLDSYEPDFFYPLEVRPYMSFITHMQMMAILNMAVYRR</sequence>
<comment type="caution">
    <text evidence="1">The sequence shown here is derived from an EMBL/GenBank/DDBJ whole genome shotgun (WGS) entry which is preliminary data.</text>
</comment>
<organism evidence="1 2">
    <name type="scientific">Cymbomonas tetramitiformis</name>
    <dbReference type="NCBI Taxonomy" id="36881"/>
    <lineage>
        <taxon>Eukaryota</taxon>
        <taxon>Viridiplantae</taxon>
        <taxon>Chlorophyta</taxon>
        <taxon>Pyramimonadophyceae</taxon>
        <taxon>Pyramimonadales</taxon>
        <taxon>Pyramimonadaceae</taxon>
        <taxon>Cymbomonas</taxon>
    </lineage>
</organism>
<dbReference type="Proteomes" id="UP001190700">
    <property type="component" value="Unassembled WGS sequence"/>
</dbReference>
<proteinExistence type="predicted"/>